<accession>A0A1G2AD49</accession>
<reference evidence="7 8" key="1">
    <citation type="journal article" date="2016" name="Nat. Commun.">
        <title>Thousands of microbial genomes shed light on interconnected biogeochemical processes in an aquifer system.</title>
        <authorList>
            <person name="Anantharaman K."/>
            <person name="Brown C.T."/>
            <person name="Hug L.A."/>
            <person name="Sharon I."/>
            <person name="Castelle C.J."/>
            <person name="Probst A.J."/>
            <person name="Thomas B.C."/>
            <person name="Singh A."/>
            <person name="Wilkins M.J."/>
            <person name="Karaoz U."/>
            <person name="Brodie E.L."/>
            <person name="Williams K.H."/>
            <person name="Hubbard S.S."/>
            <person name="Banfield J.F."/>
        </authorList>
    </citation>
    <scope>NUCLEOTIDE SEQUENCE [LARGE SCALE GENOMIC DNA]</scope>
</reference>
<evidence type="ECO:0000256" key="1">
    <source>
        <dbReference type="ARBA" id="ARBA00022490"/>
    </source>
</evidence>
<evidence type="ECO:0000256" key="2">
    <source>
        <dbReference type="ARBA" id="ARBA00022741"/>
    </source>
</evidence>
<evidence type="ECO:0000256" key="3">
    <source>
        <dbReference type="ARBA" id="ARBA00022840"/>
    </source>
</evidence>
<organism evidence="7 8">
    <name type="scientific">Candidatus Jacksonbacteria bacterium RIFCSPLOWO2_02_FULL_44_20</name>
    <dbReference type="NCBI Taxonomy" id="1798460"/>
    <lineage>
        <taxon>Bacteria</taxon>
        <taxon>Candidatus Jacksoniibacteriota</taxon>
    </lineage>
</organism>
<dbReference type="SUPFAM" id="SSF53067">
    <property type="entry name" value="Actin-like ATPase domain"/>
    <property type="match status" value="2"/>
</dbReference>
<comment type="subunit">
    <text evidence="6">Forms polymers.</text>
</comment>
<comment type="caution">
    <text evidence="7">The sequence shown here is derived from an EMBL/GenBank/DDBJ whole genome shotgun (WGS) entry which is preliminary data.</text>
</comment>
<dbReference type="PRINTS" id="PR01652">
    <property type="entry name" value="SHAPEPROTEIN"/>
</dbReference>
<comment type="function">
    <text evidence="6">Forms membrane-associated dynamic filaments that are essential for cell shape determination. Acts by regulating cell wall synthesis and cell elongation, and thus cell shape. A feedback loop between cell geometry and MreB localization may maintain elongated cell shape by targeting cell wall growth to regions of negative cell wall curvature.</text>
</comment>
<dbReference type="PANTHER" id="PTHR42749:SF1">
    <property type="entry name" value="CELL SHAPE-DETERMINING PROTEIN MREB"/>
    <property type="match status" value="1"/>
</dbReference>
<comment type="subcellular location">
    <subcellularLocation>
        <location evidence="6">Cytoplasm</location>
    </subcellularLocation>
    <text evidence="6">Membrane-associated.</text>
</comment>
<proteinExistence type="inferred from homology"/>
<dbReference type="CDD" id="cd10225">
    <property type="entry name" value="ASKHA_NBD_MreB-like"/>
    <property type="match status" value="1"/>
</dbReference>
<dbReference type="GO" id="GO:0005737">
    <property type="term" value="C:cytoplasm"/>
    <property type="evidence" value="ECO:0007669"/>
    <property type="project" value="UniProtKB-SubCell"/>
</dbReference>
<dbReference type="InterPro" id="IPR004753">
    <property type="entry name" value="MreB"/>
</dbReference>
<dbReference type="InterPro" id="IPR056546">
    <property type="entry name" value="MreB_MamK-like"/>
</dbReference>
<dbReference type="GO" id="GO:0005524">
    <property type="term" value="F:ATP binding"/>
    <property type="evidence" value="ECO:0007669"/>
    <property type="project" value="UniProtKB-KW"/>
</dbReference>
<dbReference type="NCBIfam" id="TIGR00904">
    <property type="entry name" value="mreB"/>
    <property type="match status" value="1"/>
</dbReference>
<keyword evidence="3 6" id="KW-0067">ATP-binding</keyword>
<name>A0A1G2AD49_9BACT</name>
<comment type="similarity">
    <text evidence="5 6">Belongs to the FtsA/MreB family.</text>
</comment>
<dbReference type="Pfam" id="PF06723">
    <property type="entry name" value="MreB_Mbl"/>
    <property type="match status" value="1"/>
</dbReference>
<dbReference type="InterPro" id="IPR043129">
    <property type="entry name" value="ATPase_NBD"/>
</dbReference>
<dbReference type="EMBL" id="MHJU01000005">
    <property type="protein sequence ID" value="OGY73947.1"/>
    <property type="molecule type" value="Genomic_DNA"/>
</dbReference>
<dbReference type="AlphaFoldDB" id="A0A1G2AD49"/>
<dbReference type="GO" id="GO:0000902">
    <property type="term" value="P:cell morphogenesis"/>
    <property type="evidence" value="ECO:0007669"/>
    <property type="project" value="InterPro"/>
</dbReference>
<keyword evidence="1 6" id="KW-0963">Cytoplasm</keyword>
<dbReference type="HAMAP" id="MF_02207">
    <property type="entry name" value="MreB"/>
    <property type="match status" value="1"/>
</dbReference>
<dbReference type="GO" id="GO:0008360">
    <property type="term" value="P:regulation of cell shape"/>
    <property type="evidence" value="ECO:0007669"/>
    <property type="project" value="UniProtKB-UniRule"/>
</dbReference>
<dbReference type="PANTHER" id="PTHR42749">
    <property type="entry name" value="CELL SHAPE-DETERMINING PROTEIN MREB"/>
    <property type="match status" value="1"/>
</dbReference>
<sequence length="336" mass="35774">MPLFIKKIGIDLGTTYTLVYIPKRGIVINEPSVVAITKNNEVLAVGNEAKEMLGRTPDTIIAKKPLKDGVIADYKTTEAMLRYFIGKALGGFRIFRPEVMIAVPAGITSTERRAVIDATLAAGAKAAYIIKEPIAAAIGANIPIGSASGHMIIDIGGGTSEIAVISLGGIVTNTSVRIGGNKLDEALGEYIKRKYNLAIGERTAETAKIKIGSALYLKEPIKMEVMGRDMLTGLPRIIEINSNDTTEAMQEPLKGIINAVKSVLFNTPPELSADVMDKGMVLSGGTSLLRNLDKLITQTTGVEAYIADDALLCVARGTGIALDNLDAYKRSILTTK</sequence>
<keyword evidence="4 6" id="KW-0133">Cell shape</keyword>
<feature type="binding site" evidence="6">
    <location>
        <begin position="157"/>
        <end position="159"/>
    </location>
    <ligand>
        <name>ATP</name>
        <dbReference type="ChEBI" id="CHEBI:30616"/>
    </ligand>
</feature>
<evidence type="ECO:0000256" key="5">
    <source>
        <dbReference type="ARBA" id="ARBA00023458"/>
    </source>
</evidence>
<dbReference type="Gene3D" id="3.30.420.40">
    <property type="match status" value="2"/>
</dbReference>
<dbReference type="Proteomes" id="UP000178315">
    <property type="component" value="Unassembled WGS sequence"/>
</dbReference>
<gene>
    <name evidence="6" type="primary">mreB</name>
    <name evidence="7" type="ORF">A3H61_02065</name>
</gene>
<evidence type="ECO:0000256" key="4">
    <source>
        <dbReference type="ARBA" id="ARBA00022960"/>
    </source>
</evidence>
<comment type="caution">
    <text evidence="6">Lacks conserved residue(s) required for the propagation of feature annotation.</text>
</comment>
<evidence type="ECO:0000256" key="6">
    <source>
        <dbReference type="HAMAP-Rule" id="MF_02207"/>
    </source>
</evidence>
<dbReference type="NCBIfam" id="NF010539">
    <property type="entry name" value="PRK13927.1"/>
    <property type="match status" value="1"/>
</dbReference>
<keyword evidence="2 6" id="KW-0547">Nucleotide-binding</keyword>
<evidence type="ECO:0000313" key="8">
    <source>
        <dbReference type="Proteomes" id="UP000178315"/>
    </source>
</evidence>
<evidence type="ECO:0000313" key="7">
    <source>
        <dbReference type="EMBL" id="OGY73947.1"/>
    </source>
</evidence>
<protein>
    <recommendedName>
        <fullName evidence="6">Cell shape-determining protein MreB</fullName>
    </recommendedName>
</protein>